<sequence>MERFILSGTCFYELNGLGLLLQEAGYSVCREAAVTAFTPNDVFVLALSAEPLLGWGRHVRRIRHYRRQLPCRMVVLVPPSLSTLRVFDSTCPVISGRLPGEELVAQLQNLCQAALALPCEPQSSSRLLNFRQGGSRRQLLKQYRENAPLRGMSKSDYYHRDRLLNVLGIQKMQTLHIVGQELLS</sequence>
<protein>
    <submittedName>
        <fullName evidence="2">Uncharacterized protein</fullName>
    </submittedName>
</protein>
<organism evidence="2 4">
    <name type="scientific">Edwardsiella hoshinae</name>
    <dbReference type="NCBI Taxonomy" id="93378"/>
    <lineage>
        <taxon>Bacteria</taxon>
        <taxon>Pseudomonadati</taxon>
        <taxon>Pseudomonadota</taxon>
        <taxon>Gammaproteobacteria</taxon>
        <taxon>Enterobacterales</taxon>
        <taxon>Hafniaceae</taxon>
        <taxon>Edwardsiella</taxon>
    </lineage>
</organism>
<proteinExistence type="predicted"/>
<evidence type="ECO:0000313" key="4">
    <source>
        <dbReference type="Proteomes" id="UP000255248"/>
    </source>
</evidence>
<dbReference type="KEGG" id="eho:A9798_06795"/>
<reference evidence="2 4" key="2">
    <citation type="submission" date="2018-06" db="EMBL/GenBank/DDBJ databases">
        <authorList>
            <consortium name="Pathogen Informatics"/>
            <person name="Doyle S."/>
        </authorList>
    </citation>
    <scope>NUCLEOTIDE SEQUENCE [LARGE SCALE GENOMIC DNA]</scope>
    <source>
        <strain evidence="2 4">NCTC12121</strain>
    </source>
</reference>
<evidence type="ECO:0000313" key="1">
    <source>
        <dbReference type="EMBL" id="AOV96686.1"/>
    </source>
</evidence>
<dbReference type="RefSeq" id="WP_024522232.1">
    <property type="nucleotide sequence ID" value="NZ_CP016043.1"/>
</dbReference>
<gene>
    <name evidence="1" type="ORF">A9798_06795</name>
    <name evidence="2" type="ORF">NCTC12121_01451</name>
</gene>
<dbReference type="Proteomes" id="UP000255248">
    <property type="component" value="Unassembled WGS sequence"/>
</dbReference>
<evidence type="ECO:0000313" key="2">
    <source>
        <dbReference type="EMBL" id="STC87349.1"/>
    </source>
</evidence>
<dbReference type="AlphaFoldDB" id="A0A376DD97"/>
<accession>A0A376DD97</accession>
<name>A0A376DD97_9GAMM</name>
<evidence type="ECO:0000313" key="3">
    <source>
        <dbReference type="Proteomes" id="UP000175893"/>
    </source>
</evidence>
<dbReference type="OrthoDB" id="6415963at2"/>
<reference evidence="1 3" key="1">
    <citation type="submission" date="2016-06" db="EMBL/GenBank/DDBJ databases">
        <title>Complete genome sequence of Edwardsiella hoshinae ATCC 35051.</title>
        <authorList>
            <person name="Reichley S.R."/>
            <person name="Waldbieser G.C."/>
            <person name="Lawrence M.L."/>
            <person name="Griffin M.J."/>
        </authorList>
    </citation>
    <scope>NUCLEOTIDE SEQUENCE [LARGE SCALE GENOMIC DNA]</scope>
    <source>
        <strain evidence="1 3">ATCC 35051</strain>
    </source>
</reference>
<dbReference type="Proteomes" id="UP000175893">
    <property type="component" value="Chromosome"/>
</dbReference>
<dbReference type="EMBL" id="CP016043">
    <property type="protein sequence ID" value="AOV96686.1"/>
    <property type="molecule type" value="Genomic_DNA"/>
</dbReference>
<dbReference type="EMBL" id="UFXZ01000001">
    <property type="protein sequence ID" value="STC87349.1"/>
    <property type="molecule type" value="Genomic_DNA"/>
</dbReference>
<keyword evidence="3" id="KW-1185">Reference proteome</keyword>